<accession>A0A917PXX4</accession>
<dbReference type="PANTHER" id="PTHR38834">
    <property type="entry name" value="PERIPLASMIC SUBSTRATE BINDING PROTEIN FAMILY 3"/>
    <property type="match status" value="1"/>
</dbReference>
<evidence type="ECO:0000313" key="2">
    <source>
        <dbReference type="EMBL" id="GGJ98385.1"/>
    </source>
</evidence>
<gene>
    <name evidence="2" type="ORF">GCM10009304_25370</name>
</gene>
<feature type="domain" description="Solute-binding protein family 3/N-terminal" evidence="1">
    <location>
        <begin position="18"/>
        <end position="243"/>
    </location>
</feature>
<name>A0A917PXX4_9PSED</name>
<reference evidence="2" key="1">
    <citation type="journal article" date="2014" name="Int. J. Syst. Evol. Microbiol.">
        <title>Complete genome sequence of Corynebacterium casei LMG S-19264T (=DSM 44701T), isolated from a smear-ripened cheese.</title>
        <authorList>
            <consortium name="US DOE Joint Genome Institute (JGI-PGF)"/>
            <person name="Walter F."/>
            <person name="Albersmeier A."/>
            <person name="Kalinowski J."/>
            <person name="Ruckert C."/>
        </authorList>
    </citation>
    <scope>NUCLEOTIDE SEQUENCE</scope>
    <source>
        <strain evidence="2">JCM 30078</strain>
    </source>
</reference>
<dbReference type="PANTHER" id="PTHR38834:SF3">
    <property type="entry name" value="SOLUTE-BINDING PROTEIN FAMILY 3_N-TERMINAL DOMAIN-CONTAINING PROTEIN"/>
    <property type="match status" value="1"/>
</dbReference>
<comment type="caution">
    <text evidence="2">The sequence shown here is derived from an EMBL/GenBank/DDBJ whole genome shotgun (WGS) entry which is preliminary data.</text>
</comment>
<dbReference type="InterPro" id="IPR001638">
    <property type="entry name" value="Solute-binding_3/MltF_N"/>
</dbReference>
<proteinExistence type="predicted"/>
<reference evidence="2" key="2">
    <citation type="submission" date="2020-09" db="EMBL/GenBank/DDBJ databases">
        <authorList>
            <person name="Sun Q."/>
            <person name="Ohkuma M."/>
        </authorList>
    </citation>
    <scope>NUCLEOTIDE SEQUENCE</scope>
    <source>
        <strain evidence="2">JCM 30078</strain>
    </source>
</reference>
<dbReference type="AlphaFoldDB" id="A0A917PXX4"/>
<dbReference type="Gene3D" id="3.40.190.10">
    <property type="entry name" value="Periplasmic binding protein-like II"/>
    <property type="match status" value="2"/>
</dbReference>
<organism evidence="2 3">
    <name type="scientific">Pseudomonas matsuisoli</name>
    <dbReference type="NCBI Taxonomy" id="1515666"/>
    <lineage>
        <taxon>Bacteria</taxon>
        <taxon>Pseudomonadati</taxon>
        <taxon>Pseudomonadota</taxon>
        <taxon>Gammaproteobacteria</taxon>
        <taxon>Pseudomonadales</taxon>
        <taxon>Pseudomonadaceae</taxon>
        <taxon>Pseudomonas</taxon>
    </lineage>
</organism>
<dbReference type="SUPFAM" id="SSF53850">
    <property type="entry name" value="Periplasmic binding protein-like II"/>
    <property type="match status" value="1"/>
</dbReference>
<sequence>MIYLLAGMCWSLAATAESIRVVTEELPPYNMTVNGRLTGLSTEIVQALLEEAGVEASIQSMPWARAYDIALNDANVMIYSITPTPEREPLFKWVGVVASSRWALYSNGTSDIQLRTLEDARRYQIATVKQDVGEQFLIANGFQTGSGLQSSTRYELNYQKLQQGRVDLWISNELNAAYLARAAQDNPALTLRQVLQIPKLGGADGLKIAFSRRTPDETVEHFRKALQRLHDNGVFDAITEKWL</sequence>
<evidence type="ECO:0000259" key="1">
    <source>
        <dbReference type="SMART" id="SM00062"/>
    </source>
</evidence>
<protein>
    <recommendedName>
        <fullName evidence="1">Solute-binding protein family 3/N-terminal domain-containing protein</fullName>
    </recommendedName>
</protein>
<keyword evidence="3" id="KW-1185">Reference proteome</keyword>
<dbReference type="Proteomes" id="UP000635983">
    <property type="component" value="Unassembled WGS sequence"/>
</dbReference>
<dbReference type="SMART" id="SM00062">
    <property type="entry name" value="PBPb"/>
    <property type="match status" value="1"/>
</dbReference>
<dbReference type="Pfam" id="PF00497">
    <property type="entry name" value="SBP_bac_3"/>
    <property type="match status" value="1"/>
</dbReference>
<dbReference type="EMBL" id="BMPO01000005">
    <property type="protein sequence ID" value="GGJ98385.1"/>
    <property type="molecule type" value="Genomic_DNA"/>
</dbReference>
<evidence type="ECO:0000313" key="3">
    <source>
        <dbReference type="Proteomes" id="UP000635983"/>
    </source>
</evidence>